<gene>
    <name evidence="1" type="ordered locus">Galf_0895</name>
</gene>
<dbReference type="EMBL" id="CP002159">
    <property type="protein sequence ID" value="ADL54927.1"/>
    <property type="molecule type" value="Genomic_DNA"/>
</dbReference>
<dbReference type="InterPro" id="IPR017850">
    <property type="entry name" value="Alkaline_phosphatase_core_sf"/>
</dbReference>
<dbReference type="HOGENOM" id="CLU_017500_0_0_4"/>
<evidence type="ECO:0000313" key="2">
    <source>
        <dbReference type="Proteomes" id="UP000001235"/>
    </source>
</evidence>
<dbReference type="SUPFAM" id="SSF53649">
    <property type="entry name" value="Alkaline phosphatase-like"/>
    <property type="match status" value="1"/>
</dbReference>
<dbReference type="KEGG" id="gca:Galf_0895"/>
<proteinExistence type="predicted"/>
<reference evidence="1 2" key="1">
    <citation type="submission" date="2010-08" db="EMBL/GenBank/DDBJ databases">
        <title>Complete sequence of Gallionella capsiferriformans ES-2.</title>
        <authorList>
            <consortium name="US DOE Joint Genome Institute"/>
            <person name="Lucas S."/>
            <person name="Copeland A."/>
            <person name="Lapidus A."/>
            <person name="Cheng J.-F."/>
            <person name="Bruce D."/>
            <person name="Goodwin L."/>
            <person name="Pitluck S."/>
            <person name="Chertkov O."/>
            <person name="Davenport K.W."/>
            <person name="Detter J.C."/>
            <person name="Han C."/>
            <person name="Tapia R."/>
            <person name="Land M."/>
            <person name="Hauser L."/>
            <person name="Chang Y.-J."/>
            <person name="Jeffries C."/>
            <person name="Kyrpides N."/>
            <person name="Ivanova N."/>
            <person name="Mikhailova N."/>
            <person name="Shelobolina E.S."/>
            <person name="Picardal F."/>
            <person name="Roden E."/>
            <person name="Emerson D."/>
            <person name="Woyke T."/>
        </authorList>
    </citation>
    <scope>NUCLEOTIDE SEQUENCE [LARGE SCALE GENOMIC DNA]</scope>
    <source>
        <strain evidence="1 2">ES-2</strain>
    </source>
</reference>
<sequence>MSNQRIVDSLSSLYANHAIVFWHDADAEFSSVVDGLPLPDVQVVRTDSMPALKVKLDIERAPKQKWLLYSNKPEPELAQDWLLDIRLRSKSFSADAASILLEDLGLTSQTLRAHLKLRAKFLRAKDRVEKLKRLVVPTDTAEDIDRKMLAVLARADQPELTAVLFRLFSGLVAEGMADLNAETRQWQEIQSNELESAFWENVEREFGYAQSAPSLSDFLIHLLVTDFARSLTGTCPGQLAHFILANKTLAANAAVFVARWRSDMAHFASYNALSEQIAKELDIAGMLGGLSGASLSEVMTFAVVEQRIIKQIKDQIIAASGAESNAVRSLIARRRDGHWANRLLAQDNDVTRALAASYDALEAAYGFFELKAAHEAGFSFANAADGLAAYQAEIFRFDQLYRQFNFAAAAVEPMGWAVLHELIERVESAYSGWFIPQLTSSWSKVLEGDSGLLGKWKVDGLINQPDFYIKHVKPVLDGGAKRVFVVISDAFRYEAAEELTRIINSRNRLKASLSAMLGVLPSYTALGMASLLPHSKLAYKLNGNYDLSADGAVVSTSEQRSTHLEQYGGVAIKADDLMALGKDKGREFVRDKQVVYIYHDLIDMIGDKQASETKTFAAVNDALDELGRLANFIINSLNGSVVLLTADHGFMYQESALDVADKSTLDEKPTGLLKAKKRYLIGQGIGVSPKAWCGNTAVTAGTEAGEGSMDFWLPKGAARFHFAGGARFVHGSAMPQEVVVPVITLRASESDKAKTRFVNFSILGASIKVVTNRQRFEFIQDEAVSARILPRMVQISLRDGEEFISDEQSLTFDSDSDLMDSRKRTVMLTVRSGSYDRNKDYFLIARDAQTKVEVMRLPLRVDLAFSNDF</sequence>
<name>D9SEF1_GALCS</name>
<dbReference type="STRING" id="395494.Galf_0895"/>
<keyword evidence="2" id="KW-1185">Reference proteome</keyword>
<dbReference type="AlphaFoldDB" id="D9SEF1"/>
<accession>D9SEF1</accession>
<dbReference type="NCBIfam" id="TIGR02687">
    <property type="entry name" value="BREX-1 system phosphatase PglZ type A"/>
    <property type="match status" value="1"/>
</dbReference>
<dbReference type="eggNOG" id="COG1524">
    <property type="taxonomic scope" value="Bacteria"/>
</dbReference>
<dbReference type="Pfam" id="PF08665">
    <property type="entry name" value="PglZ"/>
    <property type="match status" value="1"/>
</dbReference>
<organism evidence="1 2">
    <name type="scientific">Gallionella capsiferriformans (strain ES-2)</name>
    <name type="common">Gallionella ferruginea capsiferriformans (strain ES-2)</name>
    <dbReference type="NCBI Taxonomy" id="395494"/>
    <lineage>
        <taxon>Bacteria</taxon>
        <taxon>Pseudomonadati</taxon>
        <taxon>Pseudomonadota</taxon>
        <taxon>Betaproteobacteria</taxon>
        <taxon>Nitrosomonadales</taxon>
        <taxon>Gallionellaceae</taxon>
        <taxon>Gallionella</taxon>
    </lineage>
</organism>
<dbReference type="InterPro" id="IPR014060">
    <property type="entry name" value="PglZ"/>
</dbReference>
<protein>
    <submittedName>
        <fullName evidence="1">PglZ domain protein</fullName>
    </submittedName>
</protein>
<dbReference type="OrthoDB" id="9769734at2"/>
<dbReference type="Proteomes" id="UP000001235">
    <property type="component" value="Chromosome"/>
</dbReference>
<dbReference type="RefSeq" id="WP_013292868.1">
    <property type="nucleotide sequence ID" value="NC_014394.1"/>
</dbReference>
<evidence type="ECO:0000313" key="1">
    <source>
        <dbReference type="EMBL" id="ADL54927.1"/>
    </source>
</evidence>